<feature type="signal peptide" evidence="1">
    <location>
        <begin position="1"/>
        <end position="21"/>
    </location>
</feature>
<dbReference type="RefSeq" id="WP_211634264.1">
    <property type="nucleotide sequence ID" value="NZ_CP073100.1"/>
</dbReference>
<reference evidence="2" key="1">
    <citation type="submission" date="2021-04" db="EMBL/GenBank/DDBJ databases">
        <title>Luteolibacter sp. 32A isolated from the skin of an Anderson's salamander (Ambystoma andersonii).</title>
        <authorList>
            <person name="Spergser J."/>
            <person name="Busse H.-J."/>
        </authorList>
    </citation>
    <scope>NUCLEOTIDE SEQUENCE</scope>
    <source>
        <strain evidence="2">32A</strain>
    </source>
</reference>
<dbReference type="PROSITE" id="PS51257">
    <property type="entry name" value="PROKAR_LIPOPROTEIN"/>
    <property type="match status" value="1"/>
</dbReference>
<proteinExistence type="predicted"/>
<evidence type="ECO:0000313" key="2">
    <source>
        <dbReference type="EMBL" id="QUE52920.1"/>
    </source>
</evidence>
<gene>
    <name evidence="2" type="ORF">KBB96_08510</name>
</gene>
<dbReference type="AlphaFoldDB" id="A0A975J2M3"/>
<keyword evidence="3" id="KW-1185">Reference proteome</keyword>
<protein>
    <recommendedName>
        <fullName evidence="4">PEP-CTERM sorting domain-containing protein</fullName>
    </recommendedName>
</protein>
<dbReference type="Proteomes" id="UP000676169">
    <property type="component" value="Chromosome"/>
</dbReference>
<sequence>MKAVAALAAGLLAVACLPASAQSLTWNLTGSAGILDAGDKLIFTKNNVTVTADAWGYTRGSSDNALEAAALGQWNVGMGVVSGTEDPAGVDHQLDNEGPDEWVLFMFSTSVQVTGVTIDPYGVYDRDVTYWVGNVSSNLDLTGKTYADLAALGFGSEIASFSTASESARTVSITSPGGVNAILFGAKRGEFTGDDIDRFKITAISATPLTPVPEPACALLGSLGAFSLLFKRRR</sequence>
<evidence type="ECO:0000313" key="3">
    <source>
        <dbReference type="Proteomes" id="UP000676169"/>
    </source>
</evidence>
<dbReference type="KEGG" id="lamb:KBB96_08510"/>
<evidence type="ECO:0008006" key="4">
    <source>
        <dbReference type="Google" id="ProtNLM"/>
    </source>
</evidence>
<accession>A0A975J2M3</accession>
<evidence type="ECO:0000256" key="1">
    <source>
        <dbReference type="SAM" id="SignalP"/>
    </source>
</evidence>
<name>A0A975J2M3_9BACT</name>
<organism evidence="2 3">
    <name type="scientific">Luteolibacter ambystomatis</name>
    <dbReference type="NCBI Taxonomy" id="2824561"/>
    <lineage>
        <taxon>Bacteria</taxon>
        <taxon>Pseudomonadati</taxon>
        <taxon>Verrucomicrobiota</taxon>
        <taxon>Verrucomicrobiia</taxon>
        <taxon>Verrucomicrobiales</taxon>
        <taxon>Verrucomicrobiaceae</taxon>
        <taxon>Luteolibacter</taxon>
    </lineage>
</organism>
<keyword evidence="1" id="KW-0732">Signal</keyword>
<dbReference type="EMBL" id="CP073100">
    <property type="protein sequence ID" value="QUE52920.1"/>
    <property type="molecule type" value="Genomic_DNA"/>
</dbReference>
<feature type="chain" id="PRO_5037087545" description="PEP-CTERM sorting domain-containing protein" evidence="1">
    <location>
        <begin position="22"/>
        <end position="234"/>
    </location>
</feature>